<dbReference type="PANTHER" id="PTHR11985:SF35">
    <property type="entry name" value="ANAEROBIC GLYCEROL-3-PHOSPHATE DEHYDROGENASE SUBUNIT A"/>
    <property type="match status" value="1"/>
</dbReference>
<dbReference type="SUPFAM" id="SSF51905">
    <property type="entry name" value="FAD/NAD(P)-binding domain"/>
    <property type="match status" value="1"/>
</dbReference>
<keyword evidence="5" id="KW-0319">Glycerol metabolism</keyword>
<comment type="catalytic activity">
    <reaction evidence="8 9">
        <text>a quinone + sn-glycerol 3-phosphate = dihydroxyacetone phosphate + a quinol</text>
        <dbReference type="Rhea" id="RHEA:18977"/>
        <dbReference type="ChEBI" id="CHEBI:24646"/>
        <dbReference type="ChEBI" id="CHEBI:57597"/>
        <dbReference type="ChEBI" id="CHEBI:57642"/>
        <dbReference type="ChEBI" id="CHEBI:132124"/>
        <dbReference type="EC" id="1.1.5.3"/>
    </reaction>
</comment>
<keyword evidence="6" id="KW-0274">FAD</keyword>
<evidence type="ECO:0000256" key="6">
    <source>
        <dbReference type="ARBA" id="ARBA00022827"/>
    </source>
</evidence>
<dbReference type="InterPro" id="IPR038299">
    <property type="entry name" value="DAO_C_sf"/>
</dbReference>
<evidence type="ECO:0000256" key="1">
    <source>
        <dbReference type="ARBA" id="ARBA00001974"/>
    </source>
</evidence>
<evidence type="ECO:0000256" key="2">
    <source>
        <dbReference type="ARBA" id="ARBA00004977"/>
    </source>
</evidence>
<dbReference type="PRINTS" id="PR01001">
    <property type="entry name" value="FADG3PDH"/>
</dbReference>
<feature type="domain" description="Alpha-glycerophosphate oxidase C-terminal" evidence="11">
    <location>
        <begin position="406"/>
        <end position="535"/>
    </location>
</feature>
<dbReference type="Pfam" id="PF16901">
    <property type="entry name" value="DAO_C"/>
    <property type="match status" value="1"/>
</dbReference>
<evidence type="ECO:0000256" key="8">
    <source>
        <dbReference type="ARBA" id="ARBA00049055"/>
    </source>
</evidence>
<dbReference type="Gene3D" id="1.10.8.870">
    <property type="entry name" value="Alpha-glycerophosphate oxidase, cap domain"/>
    <property type="match status" value="1"/>
</dbReference>
<organism evidence="12 13">
    <name type="scientific">Bacillus lumedeiriae</name>
    <dbReference type="NCBI Taxonomy" id="3058829"/>
    <lineage>
        <taxon>Bacteria</taxon>
        <taxon>Bacillati</taxon>
        <taxon>Bacillota</taxon>
        <taxon>Bacilli</taxon>
        <taxon>Bacillales</taxon>
        <taxon>Bacillaceae</taxon>
        <taxon>Bacillus</taxon>
    </lineage>
</organism>
<dbReference type="Pfam" id="PF01266">
    <property type="entry name" value="DAO"/>
    <property type="match status" value="1"/>
</dbReference>
<evidence type="ECO:0000256" key="9">
    <source>
        <dbReference type="RuleBase" id="RU361217"/>
    </source>
</evidence>
<evidence type="ECO:0000256" key="4">
    <source>
        <dbReference type="ARBA" id="ARBA00022630"/>
    </source>
</evidence>
<dbReference type="Gene3D" id="3.50.50.60">
    <property type="entry name" value="FAD/NAD(P)-binding domain"/>
    <property type="match status" value="1"/>
</dbReference>
<evidence type="ECO:0000256" key="3">
    <source>
        <dbReference type="ARBA" id="ARBA00007330"/>
    </source>
</evidence>
<evidence type="ECO:0000313" key="12">
    <source>
        <dbReference type="EMBL" id="MFK2825954.1"/>
    </source>
</evidence>
<evidence type="ECO:0000259" key="11">
    <source>
        <dbReference type="Pfam" id="PF16901"/>
    </source>
</evidence>
<sequence>MMSKQCSSLKRDEILAALQNEEFDVLVIGGGITGAGIALDASSRGMKTALVEMQDFAAGTSSRSSKMIHGGLRYLKNYEVKLVSQVGKERAIVYENGPHITTPERMILPIYKDAEYGMFMTSIGLRVYDFLAGVKKEERKSMLNKNKTLQMEPKFKREGLLGGGFFVEYRSDDARLTIEVMKEAVSQGATVINYTKVSDFIYEDGKVTGVQTIDQLNGKLSEIRAKKIINAAGPWVDTLREKDHSISEKHLQLSKGIHLVFDQSVFPLKQAVYFDTPDGRMILIIPRDGKTYVGTTDTAYKGDLTHPRMTVSDRDYIINTIKFIFPELKIQASDIESSWAGIRPLIHEVGKSQSKISRKDEIWESASGLITIAGGKLTGYRKMAETIVDLIASQLQQDTGSTFFPCKTKHMPISGGHVGGSKKFQTFMEKKVTQGIELGLNKERAHSLVRKYGSNIDSIYDLIQNSGQEAEAFDLPADIYAQVLYSITDELVYTPVDFFVRRTGTLLFDIEWVNKWKAPIIEMLSKTLSWSSEQKEAFSIELEKHLHDATVPLDVE</sequence>
<keyword evidence="4 9" id="KW-0285">Flavoprotein</keyword>
<gene>
    <name evidence="12" type="ORF">QYG89_09795</name>
</gene>
<reference evidence="12 13" key="1">
    <citation type="submission" date="2023-07" db="EMBL/GenBank/DDBJ databases">
        <title>Bacillus lucianemedeirus sp. nov, a new species isolated from an immunobiological production facility.</title>
        <authorList>
            <person name="Costa L.V."/>
            <person name="Miranda R.V.S.L."/>
            <person name="Brandao M.L.L."/>
            <person name="Reis C.M.F."/>
            <person name="Frazao A.M."/>
            <person name="Cruz F.V."/>
            <person name="Baio P.V.P."/>
            <person name="Veras J.F.C."/>
            <person name="Ramos J.N."/>
            <person name="Vieira V."/>
        </authorList>
    </citation>
    <scope>NUCLEOTIDE SEQUENCE [LARGE SCALE GENOMIC DNA]</scope>
    <source>
        <strain evidence="12 13">B190/17</strain>
    </source>
</reference>
<dbReference type="Proteomes" id="UP001619911">
    <property type="component" value="Unassembled WGS sequence"/>
</dbReference>
<name>A0ABW8I9W1_9BACI</name>
<comment type="caution">
    <text evidence="12">The sequence shown here is derived from an EMBL/GenBank/DDBJ whole genome shotgun (WGS) entry which is preliminary data.</text>
</comment>
<dbReference type="PROSITE" id="PS00977">
    <property type="entry name" value="FAD_G3PDH_1"/>
    <property type="match status" value="1"/>
</dbReference>
<evidence type="ECO:0000313" key="13">
    <source>
        <dbReference type="Proteomes" id="UP001619911"/>
    </source>
</evidence>
<evidence type="ECO:0000256" key="7">
    <source>
        <dbReference type="ARBA" id="ARBA00023002"/>
    </source>
</evidence>
<dbReference type="GO" id="GO:0016491">
    <property type="term" value="F:oxidoreductase activity"/>
    <property type="evidence" value="ECO:0007669"/>
    <property type="project" value="UniProtKB-KW"/>
</dbReference>
<dbReference type="Gene3D" id="3.30.9.10">
    <property type="entry name" value="D-Amino Acid Oxidase, subunit A, domain 2"/>
    <property type="match status" value="1"/>
</dbReference>
<comment type="similarity">
    <text evidence="3 9">Belongs to the FAD-dependent glycerol-3-phosphate dehydrogenase family.</text>
</comment>
<feature type="domain" description="FAD dependent oxidoreductase" evidence="10">
    <location>
        <begin position="24"/>
        <end position="348"/>
    </location>
</feature>
<dbReference type="SUPFAM" id="SSF54373">
    <property type="entry name" value="FAD-linked reductases, C-terminal domain"/>
    <property type="match status" value="1"/>
</dbReference>
<keyword evidence="13" id="KW-1185">Reference proteome</keyword>
<evidence type="ECO:0000259" key="10">
    <source>
        <dbReference type="Pfam" id="PF01266"/>
    </source>
</evidence>
<dbReference type="InterPro" id="IPR000447">
    <property type="entry name" value="G3P_DH_FAD-dep"/>
</dbReference>
<dbReference type="InterPro" id="IPR031656">
    <property type="entry name" value="DAO_C"/>
</dbReference>
<protein>
    <recommendedName>
        <fullName evidence="9">Glycerol-3-phosphate dehydrogenase</fullName>
        <ecNumber evidence="9">1.1.5.3</ecNumber>
    </recommendedName>
</protein>
<dbReference type="PROSITE" id="PS00978">
    <property type="entry name" value="FAD_G3PDH_2"/>
    <property type="match status" value="1"/>
</dbReference>
<dbReference type="EMBL" id="JAUIYO010000006">
    <property type="protein sequence ID" value="MFK2825954.1"/>
    <property type="molecule type" value="Genomic_DNA"/>
</dbReference>
<comment type="pathway">
    <text evidence="2">Polyol metabolism; glycerol degradation via glycerol kinase pathway; glycerone phosphate from sn-glycerol 3-phosphate (aerobic route): step 1/1.</text>
</comment>
<comment type="cofactor">
    <cofactor evidence="1 9">
        <name>FAD</name>
        <dbReference type="ChEBI" id="CHEBI:57692"/>
    </cofactor>
</comment>
<dbReference type="InterPro" id="IPR036188">
    <property type="entry name" value="FAD/NAD-bd_sf"/>
</dbReference>
<dbReference type="PANTHER" id="PTHR11985">
    <property type="entry name" value="GLYCEROL-3-PHOSPHATE DEHYDROGENASE"/>
    <property type="match status" value="1"/>
</dbReference>
<evidence type="ECO:0000256" key="5">
    <source>
        <dbReference type="ARBA" id="ARBA00022798"/>
    </source>
</evidence>
<dbReference type="EC" id="1.1.5.3" evidence="9"/>
<keyword evidence="7 9" id="KW-0560">Oxidoreductase</keyword>
<proteinExistence type="inferred from homology"/>
<dbReference type="InterPro" id="IPR006076">
    <property type="entry name" value="FAD-dep_OxRdtase"/>
</dbReference>
<accession>A0ABW8I9W1</accession>